<feature type="non-terminal residue" evidence="2">
    <location>
        <position position="43"/>
    </location>
</feature>
<reference evidence="2" key="1">
    <citation type="submission" date="2020-02" db="EMBL/GenBank/DDBJ databases">
        <authorList>
            <person name="Meier V. D."/>
        </authorList>
    </citation>
    <scope>NUCLEOTIDE SEQUENCE</scope>
    <source>
        <strain evidence="2">AVDCRST_MAG76</strain>
    </source>
</reference>
<name>A0A6J4HRN8_9ACTN</name>
<evidence type="ECO:0000256" key="1">
    <source>
        <dbReference type="SAM" id="MobiDB-lite"/>
    </source>
</evidence>
<evidence type="ECO:0000313" key="2">
    <source>
        <dbReference type="EMBL" id="CAA9230010.1"/>
    </source>
</evidence>
<protein>
    <submittedName>
        <fullName evidence="2">Uncharacterized protein</fullName>
    </submittedName>
</protein>
<dbReference type="EMBL" id="CADCSZ010000071">
    <property type="protein sequence ID" value="CAA9230010.1"/>
    <property type="molecule type" value="Genomic_DNA"/>
</dbReference>
<feature type="region of interest" description="Disordered" evidence="1">
    <location>
        <begin position="21"/>
        <end position="43"/>
    </location>
</feature>
<gene>
    <name evidence="2" type="ORF">AVDCRST_MAG76-1182</name>
</gene>
<accession>A0A6J4HRN8</accession>
<organism evidence="2">
    <name type="scientific">uncultured Acidimicrobiales bacterium</name>
    <dbReference type="NCBI Taxonomy" id="310071"/>
    <lineage>
        <taxon>Bacteria</taxon>
        <taxon>Bacillati</taxon>
        <taxon>Actinomycetota</taxon>
        <taxon>Acidimicrobiia</taxon>
        <taxon>Acidimicrobiales</taxon>
        <taxon>environmental samples</taxon>
    </lineage>
</organism>
<feature type="compositionally biased region" description="Polar residues" evidence="1">
    <location>
        <begin position="34"/>
        <end position="43"/>
    </location>
</feature>
<feature type="non-terminal residue" evidence="2">
    <location>
        <position position="1"/>
    </location>
</feature>
<proteinExistence type="predicted"/>
<sequence>KPKASTSATISGTVMTLCSSNRQAQMTWRRRTPSRTLPTAAIT</sequence>
<dbReference type="AlphaFoldDB" id="A0A6J4HRN8"/>